<feature type="transmembrane region" description="Helical" evidence="2">
    <location>
        <begin position="195"/>
        <end position="216"/>
    </location>
</feature>
<keyword evidence="2" id="KW-0812">Transmembrane</keyword>
<reference evidence="4" key="1">
    <citation type="journal article" date="2016" name="Nat. Biotechnol.">
        <title>Sequencing wild and cultivated cassava and related species reveals extensive interspecific hybridization and genetic diversity.</title>
        <authorList>
            <person name="Bredeson J.V."/>
            <person name="Lyons J.B."/>
            <person name="Prochnik S.E."/>
            <person name="Wu G.A."/>
            <person name="Ha C.M."/>
            <person name="Edsinger-Gonzales E."/>
            <person name="Grimwood J."/>
            <person name="Schmutz J."/>
            <person name="Rabbi I.Y."/>
            <person name="Egesi C."/>
            <person name="Nauluvula P."/>
            <person name="Lebot V."/>
            <person name="Ndunguru J."/>
            <person name="Mkamilo G."/>
            <person name="Bart R.S."/>
            <person name="Setter T.L."/>
            <person name="Gleadow R.M."/>
            <person name="Kulakow P."/>
            <person name="Ferguson M.E."/>
            <person name="Rounsley S."/>
            <person name="Rokhsar D.S."/>
        </authorList>
    </citation>
    <scope>NUCLEOTIDE SEQUENCE [LARGE SCALE GENOMIC DNA]</scope>
    <source>
        <strain evidence="4">cv. AM560-2</strain>
    </source>
</reference>
<dbReference type="PANTHER" id="PTHR37222">
    <property type="entry name" value="OS02G0718000 PROTEIN"/>
    <property type="match status" value="1"/>
</dbReference>
<keyword evidence="2" id="KW-1133">Transmembrane helix</keyword>
<organism evidence="3 4">
    <name type="scientific">Manihot esculenta</name>
    <name type="common">Cassava</name>
    <name type="synonym">Jatropha manihot</name>
    <dbReference type="NCBI Taxonomy" id="3983"/>
    <lineage>
        <taxon>Eukaryota</taxon>
        <taxon>Viridiplantae</taxon>
        <taxon>Streptophyta</taxon>
        <taxon>Embryophyta</taxon>
        <taxon>Tracheophyta</taxon>
        <taxon>Spermatophyta</taxon>
        <taxon>Magnoliopsida</taxon>
        <taxon>eudicotyledons</taxon>
        <taxon>Gunneridae</taxon>
        <taxon>Pentapetalae</taxon>
        <taxon>rosids</taxon>
        <taxon>fabids</taxon>
        <taxon>Malpighiales</taxon>
        <taxon>Euphorbiaceae</taxon>
        <taxon>Crotonoideae</taxon>
        <taxon>Manihoteae</taxon>
        <taxon>Manihot</taxon>
    </lineage>
</organism>
<evidence type="ECO:0000256" key="1">
    <source>
        <dbReference type="SAM" id="MobiDB-lite"/>
    </source>
</evidence>
<keyword evidence="4" id="KW-1185">Reference proteome</keyword>
<sequence length="307" mass="34880">MASTLISRRLSCKLLTLSPSSSVYSQFITHETQNPGFRFFTYHHSNSSPPQHEANPISIFEAQALIEPKPSNLSHHFVRSYSSFTTQTKDHDFTLSTVEKSRCLSTFTREKSQIPDLKHREMISSIDTQLTSQRPRYFSSSDSPSDSEKSQNQSEYPSKIPNFKHQEIEGPTVERDLSALANETREVLERMMKNIYALSKAVAFLGLIQLGVGAWISYITKATTIPEVSIQSFIAFGFPFTMAFMLRQSLKPMHFFKKMEEQGRLQILTLALQVAKNLNVFFVRLRSVSFWCIAGVSVGVLFNLLSK</sequence>
<evidence type="ECO:0000313" key="4">
    <source>
        <dbReference type="Proteomes" id="UP000091857"/>
    </source>
</evidence>
<dbReference type="PANTHER" id="PTHR37222:SF1">
    <property type="entry name" value="OS02G0718000 PROTEIN"/>
    <property type="match status" value="1"/>
</dbReference>
<proteinExistence type="predicted"/>
<dbReference type="OMA" id="QFITHET"/>
<evidence type="ECO:0000256" key="2">
    <source>
        <dbReference type="SAM" id="Phobius"/>
    </source>
</evidence>
<feature type="region of interest" description="Disordered" evidence="1">
    <location>
        <begin position="133"/>
        <end position="167"/>
    </location>
</feature>
<dbReference type="OrthoDB" id="1908269at2759"/>
<dbReference type="Gramene" id="Manes.10G145400.1.v8.1">
    <property type="protein sequence ID" value="Manes.10G145400.1.v8.1.CDS.1"/>
    <property type="gene ID" value="Manes.10G145400.v8.1"/>
</dbReference>
<dbReference type="STRING" id="3983.A0A2C9V6B2"/>
<feature type="transmembrane region" description="Helical" evidence="2">
    <location>
        <begin position="228"/>
        <end position="245"/>
    </location>
</feature>
<comment type="caution">
    <text evidence="3">The sequence shown here is derived from an EMBL/GenBank/DDBJ whole genome shotgun (WGS) entry which is preliminary data.</text>
</comment>
<feature type="transmembrane region" description="Helical" evidence="2">
    <location>
        <begin position="288"/>
        <end position="305"/>
    </location>
</feature>
<protein>
    <submittedName>
        <fullName evidence="3">Uncharacterized protein</fullName>
    </submittedName>
</protein>
<keyword evidence="2" id="KW-0472">Membrane</keyword>
<gene>
    <name evidence="3" type="ORF">MANES_10G145400v8</name>
</gene>
<dbReference type="AlphaFoldDB" id="A0A2C9V6B2"/>
<name>A0A2C9V6B2_MANES</name>
<accession>A0A2C9V6B2</accession>
<evidence type="ECO:0000313" key="3">
    <source>
        <dbReference type="EMBL" id="OAY40051.1"/>
    </source>
</evidence>
<dbReference type="Proteomes" id="UP000091857">
    <property type="component" value="Chromosome 10"/>
</dbReference>
<dbReference type="EMBL" id="CM004396">
    <property type="protein sequence ID" value="OAY40051.1"/>
    <property type="molecule type" value="Genomic_DNA"/>
</dbReference>